<dbReference type="SUPFAM" id="SSF88946">
    <property type="entry name" value="Sigma2 domain of RNA polymerase sigma factors"/>
    <property type="match status" value="1"/>
</dbReference>
<dbReference type="GO" id="GO:0003677">
    <property type="term" value="F:DNA binding"/>
    <property type="evidence" value="ECO:0007669"/>
    <property type="project" value="UniProtKB-KW"/>
</dbReference>
<dbReference type="eggNOG" id="COG1595">
    <property type="taxonomic scope" value="Bacteria"/>
</dbReference>
<dbReference type="InterPro" id="IPR036388">
    <property type="entry name" value="WH-like_DNA-bd_sf"/>
</dbReference>
<comment type="similarity">
    <text evidence="1">Belongs to the sigma-70 factor family. ECF subfamily.</text>
</comment>
<dbReference type="STRING" id="479434.Sthe_2353"/>
<dbReference type="InterPro" id="IPR007627">
    <property type="entry name" value="RNA_pol_sigma70_r2"/>
</dbReference>
<keyword evidence="5" id="KW-0804">Transcription</keyword>
<dbReference type="GO" id="GO:0016987">
    <property type="term" value="F:sigma factor activity"/>
    <property type="evidence" value="ECO:0007669"/>
    <property type="project" value="UniProtKB-KW"/>
</dbReference>
<reference evidence="9" key="1">
    <citation type="submission" date="2009-11" db="EMBL/GenBank/DDBJ databases">
        <title>The complete chromosome 1 of Sphaerobacter thermophilus DSM 20745.</title>
        <authorList>
            <person name="Lucas S."/>
            <person name="Copeland A."/>
            <person name="Lapidus A."/>
            <person name="Glavina del Rio T."/>
            <person name="Dalin E."/>
            <person name="Tice H."/>
            <person name="Bruce D."/>
            <person name="Goodwin L."/>
            <person name="Pitluck S."/>
            <person name="Kyrpides N."/>
            <person name="Mavromatis K."/>
            <person name="Ivanova N."/>
            <person name="Mikhailova N."/>
            <person name="LaButti K.M."/>
            <person name="Clum A."/>
            <person name="Sun H.I."/>
            <person name="Brettin T."/>
            <person name="Detter J.C."/>
            <person name="Han C."/>
            <person name="Larimer F."/>
            <person name="Land M."/>
            <person name="Hauser L."/>
            <person name="Markowitz V."/>
            <person name="Cheng J.F."/>
            <person name="Hugenholtz P."/>
            <person name="Woyke T."/>
            <person name="Wu D."/>
            <person name="Steenblock K."/>
            <person name="Schneider S."/>
            <person name="Pukall R."/>
            <person name="Goeker M."/>
            <person name="Klenk H.P."/>
            <person name="Eisen J.A."/>
        </authorList>
    </citation>
    <scope>NUCLEOTIDE SEQUENCE [LARGE SCALE GENOMIC DNA]</scope>
    <source>
        <strain evidence="9">ATCC 49802 / DSM 20745 / S 6022</strain>
    </source>
</reference>
<gene>
    <name evidence="8" type="ordered locus">Sthe_2353</name>
</gene>
<name>D1C7C8_SPHTD</name>
<keyword evidence="4" id="KW-0238">DNA-binding</keyword>
<dbReference type="HOGENOM" id="CLU_047691_3_0_0"/>
<proteinExistence type="inferred from homology"/>
<evidence type="ECO:0000256" key="4">
    <source>
        <dbReference type="ARBA" id="ARBA00023125"/>
    </source>
</evidence>
<keyword evidence="9" id="KW-1185">Reference proteome</keyword>
<dbReference type="InterPro" id="IPR013325">
    <property type="entry name" value="RNA_pol_sigma_r2"/>
</dbReference>
<organism evidence="8 9">
    <name type="scientific">Sphaerobacter thermophilus (strain ATCC 49802 / DSM 20745 / KCCM 41009 / NCIMB 13125 / S 6022)</name>
    <dbReference type="NCBI Taxonomy" id="479434"/>
    <lineage>
        <taxon>Bacteria</taxon>
        <taxon>Pseudomonadati</taxon>
        <taxon>Thermomicrobiota</taxon>
        <taxon>Thermomicrobia</taxon>
        <taxon>Sphaerobacterales</taxon>
        <taxon>Sphaerobacterineae</taxon>
        <taxon>Sphaerobacteraceae</taxon>
        <taxon>Sphaerobacter</taxon>
    </lineage>
</organism>
<dbReference type="InterPro" id="IPR039425">
    <property type="entry name" value="RNA_pol_sigma-70-like"/>
</dbReference>
<dbReference type="RefSeq" id="WP_012872815.1">
    <property type="nucleotide sequence ID" value="NC_013523.1"/>
</dbReference>
<keyword evidence="2" id="KW-0805">Transcription regulation</keyword>
<dbReference type="KEGG" id="sti:Sthe_2353"/>
<dbReference type="InterPro" id="IPR013324">
    <property type="entry name" value="RNA_pol_sigma_r3/r4-like"/>
</dbReference>
<dbReference type="AlphaFoldDB" id="D1C7C8"/>
<accession>D1C7C8</accession>
<evidence type="ECO:0000313" key="8">
    <source>
        <dbReference type="EMBL" id="ACZ39774.1"/>
    </source>
</evidence>
<evidence type="ECO:0000256" key="2">
    <source>
        <dbReference type="ARBA" id="ARBA00023015"/>
    </source>
</evidence>
<evidence type="ECO:0000313" key="9">
    <source>
        <dbReference type="Proteomes" id="UP000002027"/>
    </source>
</evidence>
<dbReference type="SUPFAM" id="SSF88659">
    <property type="entry name" value="Sigma3 and sigma4 domains of RNA polymerase sigma factors"/>
    <property type="match status" value="1"/>
</dbReference>
<dbReference type="GO" id="GO:0006352">
    <property type="term" value="P:DNA-templated transcription initiation"/>
    <property type="evidence" value="ECO:0007669"/>
    <property type="project" value="InterPro"/>
</dbReference>
<evidence type="ECO:0000259" key="6">
    <source>
        <dbReference type="Pfam" id="PF04542"/>
    </source>
</evidence>
<evidence type="ECO:0000256" key="1">
    <source>
        <dbReference type="ARBA" id="ARBA00010641"/>
    </source>
</evidence>
<dbReference type="Pfam" id="PF04542">
    <property type="entry name" value="Sigma70_r2"/>
    <property type="match status" value="1"/>
</dbReference>
<dbReference type="InterPro" id="IPR014284">
    <property type="entry name" value="RNA_pol_sigma-70_dom"/>
</dbReference>
<evidence type="ECO:0000256" key="3">
    <source>
        <dbReference type="ARBA" id="ARBA00023082"/>
    </source>
</evidence>
<feature type="domain" description="RNA polymerase sigma factor 70 region 4 type 2" evidence="7">
    <location>
        <begin position="133"/>
        <end position="182"/>
    </location>
</feature>
<dbReference type="PANTHER" id="PTHR43133:SF8">
    <property type="entry name" value="RNA POLYMERASE SIGMA FACTOR HI_1459-RELATED"/>
    <property type="match status" value="1"/>
</dbReference>
<dbReference type="EMBL" id="CP001823">
    <property type="protein sequence ID" value="ACZ39774.1"/>
    <property type="molecule type" value="Genomic_DNA"/>
</dbReference>
<dbReference type="InParanoid" id="D1C7C8"/>
<dbReference type="InterPro" id="IPR013249">
    <property type="entry name" value="RNA_pol_sigma70_r4_t2"/>
</dbReference>
<dbReference type="Pfam" id="PF08281">
    <property type="entry name" value="Sigma70_r4_2"/>
    <property type="match status" value="1"/>
</dbReference>
<sequence length="198" mass="21949">MNILRDHSGEGVTPGEAAEEEALVEQARRDPRAFAPLYARYADPVYRFCYRRLGEPEAAEDATSQVFLNALAALPGYQSGSFRAWLFTIARNVVTDVYRERRTERLPETARDPVDPGPTPEEVMLHAESHRGVRALLAALSQEQREVVELRLAGLNGAEIAQVLGRSHGSVRALQYRAAQRLRDVLAHGTQRGGAQCD</sequence>
<dbReference type="Proteomes" id="UP000002027">
    <property type="component" value="Chromosome 1"/>
</dbReference>
<reference evidence="8 9" key="2">
    <citation type="journal article" date="2010" name="Stand. Genomic Sci.">
        <title>Complete genome sequence of Desulfohalobium retbaense type strain (HR(100)).</title>
        <authorList>
            <person name="Spring S."/>
            <person name="Nolan M."/>
            <person name="Lapidus A."/>
            <person name="Glavina Del Rio T."/>
            <person name="Copeland A."/>
            <person name="Tice H."/>
            <person name="Cheng J.F."/>
            <person name="Lucas S."/>
            <person name="Land M."/>
            <person name="Chen F."/>
            <person name="Bruce D."/>
            <person name="Goodwin L."/>
            <person name="Pitluck S."/>
            <person name="Ivanova N."/>
            <person name="Mavromatis K."/>
            <person name="Mikhailova N."/>
            <person name="Pati A."/>
            <person name="Chen A."/>
            <person name="Palaniappan K."/>
            <person name="Hauser L."/>
            <person name="Chang Y.J."/>
            <person name="Jeffries C.D."/>
            <person name="Munk C."/>
            <person name="Kiss H."/>
            <person name="Chain P."/>
            <person name="Han C."/>
            <person name="Brettin T."/>
            <person name="Detter J.C."/>
            <person name="Schuler E."/>
            <person name="Goker M."/>
            <person name="Rohde M."/>
            <person name="Bristow J."/>
            <person name="Eisen J.A."/>
            <person name="Markowitz V."/>
            <person name="Hugenholtz P."/>
            <person name="Kyrpides N.C."/>
            <person name="Klenk H.P."/>
        </authorList>
    </citation>
    <scope>NUCLEOTIDE SEQUENCE [LARGE SCALE GENOMIC DNA]</scope>
    <source>
        <strain evidence="9">ATCC 49802 / DSM 20745 / S 6022</strain>
    </source>
</reference>
<dbReference type="Gene3D" id="1.10.10.10">
    <property type="entry name" value="Winged helix-like DNA-binding domain superfamily/Winged helix DNA-binding domain"/>
    <property type="match status" value="1"/>
</dbReference>
<feature type="domain" description="RNA polymerase sigma-70 region 2" evidence="6">
    <location>
        <begin position="37"/>
        <end position="102"/>
    </location>
</feature>
<dbReference type="Gene3D" id="1.10.1740.10">
    <property type="match status" value="1"/>
</dbReference>
<keyword evidence="3" id="KW-0731">Sigma factor</keyword>
<dbReference type="PANTHER" id="PTHR43133">
    <property type="entry name" value="RNA POLYMERASE ECF-TYPE SIGMA FACTO"/>
    <property type="match status" value="1"/>
</dbReference>
<dbReference type="NCBIfam" id="TIGR02937">
    <property type="entry name" value="sigma70-ECF"/>
    <property type="match status" value="1"/>
</dbReference>
<evidence type="ECO:0000259" key="7">
    <source>
        <dbReference type="Pfam" id="PF08281"/>
    </source>
</evidence>
<protein>
    <submittedName>
        <fullName evidence="8">Transcriptional regulator, LuxR family</fullName>
    </submittedName>
</protein>
<evidence type="ECO:0000256" key="5">
    <source>
        <dbReference type="ARBA" id="ARBA00023163"/>
    </source>
</evidence>